<dbReference type="GO" id="GO:0008801">
    <property type="term" value="F:beta-phosphoglucomutase activity"/>
    <property type="evidence" value="ECO:0007669"/>
    <property type="project" value="UniProtKB-EC"/>
</dbReference>
<dbReference type="CDD" id="cd02598">
    <property type="entry name" value="HAD_BPGM"/>
    <property type="match status" value="1"/>
</dbReference>
<comment type="caution">
    <text evidence="2">The sequence shown here is derived from an EMBL/GenBank/DDBJ whole genome shotgun (WGS) entry which is preliminary data.</text>
</comment>
<reference evidence="3" key="1">
    <citation type="journal article" date="2019" name="Int. J. Syst. Evol. Microbiol.">
        <title>The Global Catalogue of Microorganisms (GCM) 10K type strain sequencing project: providing services to taxonomists for standard genome sequencing and annotation.</title>
        <authorList>
            <consortium name="The Broad Institute Genomics Platform"/>
            <consortium name="The Broad Institute Genome Sequencing Center for Infectious Disease"/>
            <person name="Wu L."/>
            <person name="Ma J."/>
        </authorList>
    </citation>
    <scope>NUCLEOTIDE SEQUENCE [LARGE SCALE GENOMIC DNA]</scope>
    <source>
        <strain evidence="3">CCM 8980</strain>
    </source>
</reference>
<keyword evidence="2" id="KW-0413">Isomerase</keyword>
<dbReference type="EC" id="5.4.2.6" evidence="2"/>
<evidence type="ECO:0000313" key="2">
    <source>
        <dbReference type="EMBL" id="MFD1429235.1"/>
    </source>
</evidence>
<dbReference type="Pfam" id="PF00702">
    <property type="entry name" value="Hydrolase"/>
    <property type="match status" value="1"/>
</dbReference>
<dbReference type="Gene3D" id="1.10.150.240">
    <property type="entry name" value="Putative phosphatase, domain 2"/>
    <property type="match status" value="1"/>
</dbReference>
<comment type="similarity">
    <text evidence="1">Belongs to the HAD-like hydrolase superfamily. CbbY/CbbZ/Gph/YieH family.</text>
</comment>
<dbReference type="PANTHER" id="PTHR18901">
    <property type="entry name" value="2-DEOXYGLUCOSE-6-PHOSPHATE PHOSPHATASE 2"/>
    <property type="match status" value="1"/>
</dbReference>
<gene>
    <name evidence="2" type="primary">pgmB</name>
    <name evidence="2" type="ORF">ACFQ4P_03080</name>
</gene>
<sequence>MTITGFVFDLDGVITDTAKFHYQAWKEIAQEKLDITITPAVNELLKGRSRMDSLEEIIKFGHQEGQHTLAEKEAIATEKNDRYKQLIQTMTPADILPGMGEFLQELADHHYPMSVASASFNAPFIIKRLKLEDLLGKIVDPASVKHGKPAPDIFEAAADQIDSPYATTVGFEDATAGISGINDAGMFSVGIGDPTILDEADLVFASTADVSLSAIEQAFASKNA</sequence>
<organism evidence="2 3">
    <name type="scientific">Lacticaseibacillus mingshuiensis</name>
    <dbReference type="NCBI Taxonomy" id="2799574"/>
    <lineage>
        <taxon>Bacteria</taxon>
        <taxon>Bacillati</taxon>
        <taxon>Bacillota</taxon>
        <taxon>Bacilli</taxon>
        <taxon>Lactobacillales</taxon>
        <taxon>Lactobacillaceae</taxon>
        <taxon>Lacticaseibacillus</taxon>
    </lineage>
</organism>
<dbReference type="InterPro" id="IPR023214">
    <property type="entry name" value="HAD_sf"/>
</dbReference>
<dbReference type="InterPro" id="IPR010972">
    <property type="entry name" value="Beta-PGM"/>
</dbReference>
<dbReference type="InterPro" id="IPR036412">
    <property type="entry name" value="HAD-like_sf"/>
</dbReference>
<dbReference type="SFLD" id="SFLDS00003">
    <property type="entry name" value="Haloacid_Dehalogenase"/>
    <property type="match status" value="1"/>
</dbReference>
<dbReference type="SFLD" id="SFLDG01129">
    <property type="entry name" value="C1.5:_HAD__Beta-PGM__Phosphata"/>
    <property type="match status" value="1"/>
</dbReference>
<proteinExistence type="inferred from homology"/>
<name>A0ABW4CEL4_9LACO</name>
<evidence type="ECO:0000256" key="1">
    <source>
        <dbReference type="ARBA" id="ARBA00006171"/>
    </source>
</evidence>
<dbReference type="Proteomes" id="UP001597196">
    <property type="component" value="Unassembled WGS sequence"/>
</dbReference>
<dbReference type="EMBL" id="JBHTOC010000003">
    <property type="protein sequence ID" value="MFD1429235.1"/>
    <property type="molecule type" value="Genomic_DNA"/>
</dbReference>
<dbReference type="NCBIfam" id="TIGR02009">
    <property type="entry name" value="PGMB-YQAB-SF"/>
    <property type="match status" value="1"/>
</dbReference>
<dbReference type="SUPFAM" id="SSF56784">
    <property type="entry name" value="HAD-like"/>
    <property type="match status" value="1"/>
</dbReference>
<dbReference type="PANTHER" id="PTHR18901:SF38">
    <property type="entry name" value="PSEUDOURIDINE-5'-PHOSPHATASE"/>
    <property type="match status" value="1"/>
</dbReference>
<dbReference type="InterPro" id="IPR010976">
    <property type="entry name" value="B-phosphoglucomutase_hydrolase"/>
</dbReference>
<protein>
    <submittedName>
        <fullName evidence="2">Beta-phosphoglucomutase</fullName>
        <ecNumber evidence="2">5.4.2.6</ecNumber>
    </submittedName>
</protein>
<dbReference type="NCBIfam" id="TIGR01990">
    <property type="entry name" value="bPGM"/>
    <property type="match status" value="1"/>
</dbReference>
<keyword evidence="3" id="KW-1185">Reference proteome</keyword>
<dbReference type="Gene3D" id="3.40.50.1000">
    <property type="entry name" value="HAD superfamily/HAD-like"/>
    <property type="match status" value="1"/>
</dbReference>
<dbReference type="NCBIfam" id="TIGR01509">
    <property type="entry name" value="HAD-SF-IA-v3"/>
    <property type="match status" value="1"/>
</dbReference>
<dbReference type="InterPro" id="IPR006439">
    <property type="entry name" value="HAD-SF_hydro_IA"/>
</dbReference>
<evidence type="ECO:0000313" key="3">
    <source>
        <dbReference type="Proteomes" id="UP001597196"/>
    </source>
</evidence>
<dbReference type="InterPro" id="IPR023198">
    <property type="entry name" value="PGP-like_dom2"/>
</dbReference>
<accession>A0ABW4CEL4</accession>
<dbReference type="RefSeq" id="WP_203626173.1">
    <property type="nucleotide sequence ID" value="NZ_BOLQ01000002.1"/>
</dbReference>